<reference evidence="3" key="1">
    <citation type="journal article" date="2019" name="Int. J. Syst. Evol. Microbiol.">
        <title>The Global Catalogue of Microorganisms (GCM) 10K type strain sequencing project: providing services to taxonomists for standard genome sequencing and annotation.</title>
        <authorList>
            <consortium name="The Broad Institute Genomics Platform"/>
            <consortium name="The Broad Institute Genome Sequencing Center for Infectious Disease"/>
            <person name="Wu L."/>
            <person name="Ma J."/>
        </authorList>
    </citation>
    <scope>NUCLEOTIDE SEQUENCE [LARGE SCALE GENOMIC DNA]</scope>
    <source>
        <strain evidence="3">CCUG 36956</strain>
    </source>
</reference>
<proteinExistence type="predicted"/>
<comment type="caution">
    <text evidence="2">The sequence shown here is derived from an EMBL/GenBank/DDBJ whole genome shotgun (WGS) entry which is preliminary data.</text>
</comment>
<keyword evidence="1" id="KW-1133">Transmembrane helix</keyword>
<organism evidence="2 3">
    <name type="scientific">Herminiimonas aquatilis</name>
    <dbReference type="NCBI Taxonomy" id="345342"/>
    <lineage>
        <taxon>Bacteria</taxon>
        <taxon>Pseudomonadati</taxon>
        <taxon>Pseudomonadota</taxon>
        <taxon>Betaproteobacteria</taxon>
        <taxon>Burkholderiales</taxon>
        <taxon>Oxalobacteraceae</taxon>
        <taxon>Herminiimonas</taxon>
    </lineage>
</organism>
<dbReference type="RefSeq" id="WP_382233375.1">
    <property type="nucleotide sequence ID" value="NZ_JBHTCC010000001.1"/>
</dbReference>
<feature type="transmembrane region" description="Helical" evidence="1">
    <location>
        <begin position="43"/>
        <end position="72"/>
    </location>
</feature>
<evidence type="ECO:0000313" key="3">
    <source>
        <dbReference type="Proteomes" id="UP001596379"/>
    </source>
</evidence>
<gene>
    <name evidence="2" type="ORF">ACFQO0_07415</name>
</gene>
<sequence>MARETLRSFIGSLVNPLATLIGEKVDRRFGKSASPVRHGAIRGLAFILLLIPISLVALMMVGMTIFSFQMLYSGM</sequence>
<evidence type="ECO:0000256" key="1">
    <source>
        <dbReference type="SAM" id="Phobius"/>
    </source>
</evidence>
<keyword evidence="1" id="KW-0472">Membrane</keyword>
<evidence type="ECO:0000313" key="2">
    <source>
        <dbReference type="EMBL" id="MFC7298261.1"/>
    </source>
</evidence>
<dbReference type="Proteomes" id="UP001596379">
    <property type="component" value="Unassembled WGS sequence"/>
</dbReference>
<keyword evidence="3" id="KW-1185">Reference proteome</keyword>
<dbReference type="EMBL" id="JBHTCC010000001">
    <property type="protein sequence ID" value="MFC7298261.1"/>
    <property type="molecule type" value="Genomic_DNA"/>
</dbReference>
<accession>A0ABW2J572</accession>
<keyword evidence="1" id="KW-0812">Transmembrane</keyword>
<protein>
    <submittedName>
        <fullName evidence="2">Uncharacterized protein</fullName>
    </submittedName>
</protein>
<name>A0ABW2J572_9BURK</name>